<comment type="caution">
    <text evidence="2">The sequence shown here is derived from an EMBL/GenBank/DDBJ whole genome shotgun (WGS) entry which is preliminary data.</text>
</comment>
<feature type="compositionally biased region" description="Basic and acidic residues" evidence="1">
    <location>
        <begin position="214"/>
        <end position="223"/>
    </location>
</feature>
<gene>
    <name evidence="2" type="ORF">Tco_1043533</name>
</gene>
<organism evidence="2 3">
    <name type="scientific">Tanacetum coccineum</name>
    <dbReference type="NCBI Taxonomy" id="301880"/>
    <lineage>
        <taxon>Eukaryota</taxon>
        <taxon>Viridiplantae</taxon>
        <taxon>Streptophyta</taxon>
        <taxon>Embryophyta</taxon>
        <taxon>Tracheophyta</taxon>
        <taxon>Spermatophyta</taxon>
        <taxon>Magnoliopsida</taxon>
        <taxon>eudicotyledons</taxon>
        <taxon>Gunneridae</taxon>
        <taxon>Pentapetalae</taxon>
        <taxon>asterids</taxon>
        <taxon>campanulids</taxon>
        <taxon>Asterales</taxon>
        <taxon>Asteraceae</taxon>
        <taxon>Asteroideae</taxon>
        <taxon>Anthemideae</taxon>
        <taxon>Anthemidinae</taxon>
        <taxon>Tanacetum</taxon>
    </lineage>
</organism>
<dbReference type="Proteomes" id="UP001151760">
    <property type="component" value="Unassembled WGS sequence"/>
</dbReference>
<proteinExistence type="predicted"/>
<feature type="compositionally biased region" description="Polar residues" evidence="1">
    <location>
        <begin position="168"/>
        <end position="179"/>
    </location>
</feature>
<keyword evidence="3" id="KW-1185">Reference proteome</keyword>
<name>A0ABQ5GPW6_9ASTR</name>
<protein>
    <submittedName>
        <fullName evidence="2">Uncharacterized protein</fullName>
    </submittedName>
</protein>
<reference evidence="2" key="2">
    <citation type="submission" date="2022-01" db="EMBL/GenBank/DDBJ databases">
        <authorList>
            <person name="Yamashiro T."/>
            <person name="Shiraishi A."/>
            <person name="Satake H."/>
            <person name="Nakayama K."/>
        </authorList>
    </citation>
    <scope>NUCLEOTIDE SEQUENCE</scope>
</reference>
<dbReference type="EMBL" id="BQNB010018657">
    <property type="protein sequence ID" value="GJT76808.1"/>
    <property type="molecule type" value="Genomic_DNA"/>
</dbReference>
<evidence type="ECO:0000313" key="3">
    <source>
        <dbReference type="Proteomes" id="UP001151760"/>
    </source>
</evidence>
<evidence type="ECO:0000313" key="2">
    <source>
        <dbReference type="EMBL" id="GJT76808.1"/>
    </source>
</evidence>
<sequence>MQRVSNLEKDVKELKQVDHTLAILELIKSKLSEAINKYLGSTLRDTLQKVLQRHTKELRHELSQTPIIKVKVHKVQARTCCKGENAKSHERHLAHKELYDALIQSLLVGENDMDRLAVDPASQRKRRHDDKDQDPPAGSDQGMKKRRTGKDAKPSKKSSKSMEYTKGKTPSNTSKTDNVANDADEPQADAIPKIPKKDWFKKSPRPKILNPDRNIVKTVDDAP</sequence>
<reference evidence="2" key="1">
    <citation type="journal article" date="2022" name="Int. J. Mol. Sci.">
        <title>Draft Genome of Tanacetum Coccineum: Genomic Comparison of Closely Related Tanacetum-Family Plants.</title>
        <authorList>
            <person name="Yamashiro T."/>
            <person name="Shiraishi A."/>
            <person name="Nakayama K."/>
            <person name="Satake H."/>
        </authorList>
    </citation>
    <scope>NUCLEOTIDE SEQUENCE</scope>
</reference>
<feature type="region of interest" description="Disordered" evidence="1">
    <location>
        <begin position="117"/>
        <end position="223"/>
    </location>
</feature>
<evidence type="ECO:0000256" key="1">
    <source>
        <dbReference type="SAM" id="MobiDB-lite"/>
    </source>
</evidence>
<accession>A0ABQ5GPW6</accession>